<proteinExistence type="predicted"/>
<evidence type="ECO:0000313" key="3">
    <source>
        <dbReference type="EMBL" id="TDS26791.1"/>
    </source>
</evidence>
<dbReference type="Proteomes" id="UP000324896">
    <property type="component" value="Unassembled WGS sequence"/>
</dbReference>
<accession>A0A1G6JVW7</accession>
<reference evidence="2 5" key="1">
    <citation type="submission" date="2016-10" db="EMBL/GenBank/DDBJ databases">
        <authorList>
            <person name="Varghese N."/>
            <person name="Submissions S."/>
        </authorList>
    </citation>
    <scope>NUCLEOTIDE SEQUENCE [LARGE SCALE GENOMIC DNA]</scope>
    <source>
        <strain evidence="2 5">WG10</strain>
    </source>
</reference>
<evidence type="ECO:0000313" key="4">
    <source>
        <dbReference type="Proteomes" id="UP000295758"/>
    </source>
</evidence>
<name>A0A1G6JVW7_9FIRM</name>
<dbReference type="Pfam" id="PF10057">
    <property type="entry name" value="MpsC"/>
    <property type="match status" value="1"/>
</dbReference>
<gene>
    <name evidence="3" type="ORF">BY453_13214</name>
    <name evidence="2" type="ORF">SAMN04488597_103147</name>
</gene>
<evidence type="ECO:0000313" key="5">
    <source>
        <dbReference type="Proteomes" id="UP000324896"/>
    </source>
</evidence>
<feature type="domain" description="Na+-translocating membrane potential-generating system MpsC" evidence="1">
    <location>
        <begin position="2"/>
        <end position="110"/>
    </location>
</feature>
<dbReference type="AlphaFoldDB" id="A0A1G6JVW7"/>
<dbReference type="EMBL" id="SOAA01000032">
    <property type="protein sequence ID" value="TDS26791.1"/>
    <property type="molecule type" value="Genomic_DNA"/>
</dbReference>
<evidence type="ECO:0000259" key="1">
    <source>
        <dbReference type="Pfam" id="PF10057"/>
    </source>
</evidence>
<protein>
    <submittedName>
        <fullName evidence="2">Uncharacterized protein YbcI</fullName>
    </submittedName>
</protein>
<evidence type="ECO:0000313" key="2">
    <source>
        <dbReference type="EMBL" id="SDC22892.1"/>
    </source>
</evidence>
<dbReference type="Proteomes" id="UP000295758">
    <property type="component" value="Unassembled WGS sequence"/>
</dbReference>
<dbReference type="RefSeq" id="WP_089722763.1">
    <property type="nucleotide sequence ID" value="NZ_FMYT01000003.1"/>
</dbReference>
<organism evidence="2 5">
    <name type="scientific">Halanaerobium congolense</name>
    <dbReference type="NCBI Taxonomy" id="54121"/>
    <lineage>
        <taxon>Bacteria</taxon>
        <taxon>Bacillati</taxon>
        <taxon>Bacillota</taxon>
        <taxon>Clostridia</taxon>
        <taxon>Halanaerobiales</taxon>
        <taxon>Halanaerobiaceae</taxon>
        <taxon>Halanaerobium</taxon>
    </lineage>
</organism>
<reference evidence="3 4" key="2">
    <citation type="submission" date="2019-03" db="EMBL/GenBank/DDBJ databases">
        <title>Deep subsurface shale carbon reservoir microbial communities from Ohio and West Virginia, USA.</title>
        <authorList>
            <person name="Wrighton K."/>
        </authorList>
    </citation>
    <scope>NUCLEOTIDE SEQUENCE [LARGE SCALE GENOMIC DNA]</scope>
    <source>
        <strain evidence="3 4">UTICA-S4D12</strain>
    </source>
</reference>
<dbReference type="InterPro" id="IPR018745">
    <property type="entry name" value="MpsC"/>
</dbReference>
<sequence>MTKGQVEAKISEAVTKFELEVMGRGPKQINTMIVKNLIIIRLEGFFSISEKKLAENNRVELVKRVRTLLFENEVENFKNIIQNIINTELVSVHSDVSTKTAEKIIIVTLDCNLENKY</sequence>
<dbReference type="EMBL" id="FMYT01000003">
    <property type="protein sequence ID" value="SDC22892.1"/>
    <property type="molecule type" value="Genomic_DNA"/>
</dbReference>